<dbReference type="EMBL" id="BEXD01001651">
    <property type="protein sequence ID" value="GBB95135.1"/>
    <property type="molecule type" value="Genomic_DNA"/>
</dbReference>
<gene>
    <name evidence="2" type="ORF">RCL2_000631000</name>
    <name evidence="1" type="ORF">RclHR1_24840001</name>
</gene>
<name>A0A2Z6QZR0_9GLOM</name>
<dbReference type="Proteomes" id="UP000247702">
    <property type="component" value="Unassembled WGS sequence"/>
</dbReference>
<evidence type="ECO:0000313" key="1">
    <source>
        <dbReference type="EMBL" id="GBB95135.1"/>
    </source>
</evidence>
<reference evidence="1 3" key="1">
    <citation type="submission" date="2017-11" db="EMBL/GenBank/DDBJ databases">
        <title>The genome of Rhizophagus clarus HR1 reveals common genetic basis of auxotrophy among arbuscular mycorrhizal fungi.</title>
        <authorList>
            <person name="Kobayashi Y."/>
        </authorList>
    </citation>
    <scope>NUCLEOTIDE SEQUENCE [LARGE SCALE GENOMIC DNA]</scope>
    <source>
        <strain evidence="1 3">HR1</strain>
    </source>
</reference>
<comment type="caution">
    <text evidence="1">The sequence shown here is derived from an EMBL/GenBank/DDBJ whole genome shotgun (WGS) entry which is preliminary data.</text>
</comment>
<sequence length="183" mass="20203">MSQQPSRLITYSVTAKQASARSTSSPASVIVDSRPPQIPTIVIRPSVIEHQQTIISEQKKNNNNKGKIITFSSFKQPKVTTPAISYSSSTSLTLSVKNKQIISQSKDDMQVDSLISRTLPLNGSVLPINPKENIYQTTDMEIWDDDSYTSDIVKTHINKSDLYAAQLTVLGNDNLQQTHAALE</sequence>
<protein>
    <submittedName>
        <fullName evidence="1">Uncharacterized protein</fullName>
    </submittedName>
</protein>
<dbReference type="Proteomes" id="UP000615446">
    <property type="component" value="Unassembled WGS sequence"/>
</dbReference>
<evidence type="ECO:0000313" key="2">
    <source>
        <dbReference type="EMBL" id="GES78997.1"/>
    </source>
</evidence>
<evidence type="ECO:0000313" key="3">
    <source>
        <dbReference type="Proteomes" id="UP000247702"/>
    </source>
</evidence>
<dbReference type="AlphaFoldDB" id="A0A2Z6QZR0"/>
<accession>A0A2Z6QZR0</accession>
<reference evidence="2" key="2">
    <citation type="submission" date="2019-10" db="EMBL/GenBank/DDBJ databases">
        <title>Conservation and host-specific expression of non-tandemly repeated heterogenous ribosome RNA gene in arbuscular mycorrhizal fungi.</title>
        <authorList>
            <person name="Maeda T."/>
            <person name="Kobayashi Y."/>
            <person name="Nakagawa T."/>
            <person name="Ezawa T."/>
            <person name="Yamaguchi K."/>
            <person name="Bino T."/>
            <person name="Nishimoto Y."/>
            <person name="Shigenobu S."/>
            <person name="Kawaguchi M."/>
        </authorList>
    </citation>
    <scope>NUCLEOTIDE SEQUENCE</scope>
    <source>
        <strain evidence="2">HR1</strain>
    </source>
</reference>
<dbReference type="EMBL" id="BLAL01000043">
    <property type="protein sequence ID" value="GES78997.1"/>
    <property type="molecule type" value="Genomic_DNA"/>
</dbReference>
<keyword evidence="3" id="KW-1185">Reference proteome</keyword>
<organism evidence="1 3">
    <name type="scientific">Rhizophagus clarus</name>
    <dbReference type="NCBI Taxonomy" id="94130"/>
    <lineage>
        <taxon>Eukaryota</taxon>
        <taxon>Fungi</taxon>
        <taxon>Fungi incertae sedis</taxon>
        <taxon>Mucoromycota</taxon>
        <taxon>Glomeromycotina</taxon>
        <taxon>Glomeromycetes</taxon>
        <taxon>Glomerales</taxon>
        <taxon>Glomeraceae</taxon>
        <taxon>Rhizophagus</taxon>
    </lineage>
</organism>
<proteinExistence type="predicted"/>